<evidence type="ECO:0000313" key="1">
    <source>
        <dbReference type="EMBL" id="KAG6407756.1"/>
    </source>
</evidence>
<dbReference type="AlphaFoldDB" id="A0A8X8ZK88"/>
<keyword evidence="2" id="KW-1185">Reference proteome</keyword>
<dbReference type="EMBL" id="PNBA02000011">
    <property type="protein sequence ID" value="KAG6407756.1"/>
    <property type="molecule type" value="Genomic_DNA"/>
</dbReference>
<accession>A0A8X8ZK88</accession>
<reference evidence="1" key="1">
    <citation type="submission" date="2018-01" db="EMBL/GenBank/DDBJ databases">
        <authorList>
            <person name="Mao J.F."/>
        </authorList>
    </citation>
    <scope>NUCLEOTIDE SEQUENCE</scope>
    <source>
        <strain evidence="1">Huo1</strain>
        <tissue evidence="1">Leaf</tissue>
    </source>
</reference>
<gene>
    <name evidence="1" type="ORF">SASPL_130753</name>
</gene>
<organism evidence="1">
    <name type="scientific">Salvia splendens</name>
    <name type="common">Scarlet sage</name>
    <dbReference type="NCBI Taxonomy" id="180675"/>
    <lineage>
        <taxon>Eukaryota</taxon>
        <taxon>Viridiplantae</taxon>
        <taxon>Streptophyta</taxon>
        <taxon>Embryophyta</taxon>
        <taxon>Tracheophyta</taxon>
        <taxon>Spermatophyta</taxon>
        <taxon>Magnoliopsida</taxon>
        <taxon>eudicotyledons</taxon>
        <taxon>Gunneridae</taxon>
        <taxon>Pentapetalae</taxon>
        <taxon>asterids</taxon>
        <taxon>lamiids</taxon>
        <taxon>Lamiales</taxon>
        <taxon>Lamiaceae</taxon>
        <taxon>Nepetoideae</taxon>
        <taxon>Mentheae</taxon>
        <taxon>Salviinae</taxon>
        <taxon>Salvia</taxon>
        <taxon>Salvia subgen. Calosphace</taxon>
        <taxon>core Calosphace</taxon>
    </lineage>
</organism>
<name>A0A8X8ZK88_SALSN</name>
<proteinExistence type="predicted"/>
<sequence length="67" mass="7231">MASFKVTRVQTSPIDGQKPGTSGLRKKVLLLCSGALEAVLRTCLHLLLMWGLLIKHDSFTSAGEAYA</sequence>
<evidence type="ECO:0000313" key="2">
    <source>
        <dbReference type="Proteomes" id="UP000298416"/>
    </source>
</evidence>
<protein>
    <submittedName>
        <fullName evidence="1">Uncharacterized protein</fullName>
    </submittedName>
</protein>
<reference evidence="1" key="2">
    <citation type="submission" date="2020-08" db="EMBL/GenBank/DDBJ databases">
        <title>Plant Genome Project.</title>
        <authorList>
            <person name="Zhang R.-G."/>
        </authorList>
    </citation>
    <scope>NUCLEOTIDE SEQUENCE</scope>
    <source>
        <strain evidence="1">Huo1</strain>
        <tissue evidence="1">Leaf</tissue>
    </source>
</reference>
<dbReference type="Proteomes" id="UP000298416">
    <property type="component" value="Unassembled WGS sequence"/>
</dbReference>
<comment type="caution">
    <text evidence="1">The sequence shown here is derived from an EMBL/GenBank/DDBJ whole genome shotgun (WGS) entry which is preliminary data.</text>
</comment>